<dbReference type="InterPro" id="IPR011249">
    <property type="entry name" value="Metalloenz_LuxS/M16"/>
</dbReference>
<comment type="caution">
    <text evidence="2">The sequence shown here is derived from an EMBL/GenBank/DDBJ whole genome shotgun (WGS) entry which is preliminary data.</text>
</comment>
<protein>
    <submittedName>
        <fullName evidence="2">Uncharacterized protein</fullName>
    </submittedName>
</protein>
<dbReference type="GO" id="GO:0043171">
    <property type="term" value="P:peptide catabolic process"/>
    <property type="evidence" value="ECO:0007669"/>
    <property type="project" value="TreeGrafter"/>
</dbReference>
<accession>A0A9D4T9M8</accession>
<dbReference type="GO" id="GO:0046872">
    <property type="term" value="F:metal ion binding"/>
    <property type="evidence" value="ECO:0007669"/>
    <property type="project" value="UniProtKB-KW"/>
</dbReference>
<dbReference type="Gene3D" id="3.30.830.10">
    <property type="entry name" value="Metalloenzyme, LuxS/M16 peptidase-like"/>
    <property type="match status" value="1"/>
</dbReference>
<dbReference type="PANTHER" id="PTHR43690">
    <property type="entry name" value="NARDILYSIN"/>
    <property type="match status" value="1"/>
</dbReference>
<keyword evidence="3" id="KW-1185">Reference proteome</keyword>
<proteinExistence type="predicted"/>
<keyword evidence="1" id="KW-0479">Metal-binding</keyword>
<name>A0A9D4T9M8_RHISA</name>
<organism evidence="2 3">
    <name type="scientific">Rhipicephalus sanguineus</name>
    <name type="common">Brown dog tick</name>
    <name type="synonym">Ixodes sanguineus</name>
    <dbReference type="NCBI Taxonomy" id="34632"/>
    <lineage>
        <taxon>Eukaryota</taxon>
        <taxon>Metazoa</taxon>
        <taxon>Ecdysozoa</taxon>
        <taxon>Arthropoda</taxon>
        <taxon>Chelicerata</taxon>
        <taxon>Arachnida</taxon>
        <taxon>Acari</taxon>
        <taxon>Parasitiformes</taxon>
        <taxon>Ixodida</taxon>
        <taxon>Ixodoidea</taxon>
        <taxon>Ixodidae</taxon>
        <taxon>Rhipicephalinae</taxon>
        <taxon>Rhipicephalus</taxon>
        <taxon>Rhipicephalus</taxon>
    </lineage>
</organism>
<dbReference type="GO" id="GO:0004222">
    <property type="term" value="F:metalloendopeptidase activity"/>
    <property type="evidence" value="ECO:0007669"/>
    <property type="project" value="TreeGrafter"/>
</dbReference>
<evidence type="ECO:0000256" key="1">
    <source>
        <dbReference type="ARBA" id="ARBA00022723"/>
    </source>
</evidence>
<dbReference type="GO" id="GO:0005829">
    <property type="term" value="C:cytosol"/>
    <property type="evidence" value="ECO:0007669"/>
    <property type="project" value="TreeGrafter"/>
</dbReference>
<evidence type="ECO:0000313" key="2">
    <source>
        <dbReference type="EMBL" id="KAH7983420.1"/>
    </source>
</evidence>
<dbReference type="PANTHER" id="PTHR43690:SF18">
    <property type="entry name" value="INSULIN-DEGRADING ENZYME-RELATED"/>
    <property type="match status" value="1"/>
</dbReference>
<dbReference type="GO" id="GO:0005739">
    <property type="term" value="C:mitochondrion"/>
    <property type="evidence" value="ECO:0007669"/>
    <property type="project" value="TreeGrafter"/>
</dbReference>
<dbReference type="AlphaFoldDB" id="A0A9D4T9M8"/>
<reference evidence="2" key="2">
    <citation type="submission" date="2021-09" db="EMBL/GenBank/DDBJ databases">
        <authorList>
            <person name="Jia N."/>
            <person name="Wang J."/>
            <person name="Shi W."/>
            <person name="Du L."/>
            <person name="Sun Y."/>
            <person name="Zhan W."/>
            <person name="Jiang J."/>
            <person name="Wang Q."/>
            <person name="Zhang B."/>
            <person name="Ji P."/>
            <person name="Sakyi L.B."/>
            <person name="Cui X."/>
            <person name="Yuan T."/>
            <person name="Jiang B."/>
            <person name="Yang W."/>
            <person name="Lam T.T.-Y."/>
            <person name="Chang Q."/>
            <person name="Ding S."/>
            <person name="Wang X."/>
            <person name="Zhu J."/>
            <person name="Ruan X."/>
            <person name="Zhao L."/>
            <person name="Wei J."/>
            <person name="Que T."/>
            <person name="Du C."/>
            <person name="Cheng J."/>
            <person name="Dai P."/>
            <person name="Han X."/>
            <person name="Huang E."/>
            <person name="Gao Y."/>
            <person name="Liu J."/>
            <person name="Shao H."/>
            <person name="Ye R."/>
            <person name="Li L."/>
            <person name="Wei W."/>
            <person name="Wang X."/>
            <person name="Wang C."/>
            <person name="Huo Q."/>
            <person name="Li W."/>
            <person name="Guo W."/>
            <person name="Chen H."/>
            <person name="Chen S."/>
            <person name="Zhou L."/>
            <person name="Zhou L."/>
            <person name="Ni X."/>
            <person name="Tian J."/>
            <person name="Zhou Y."/>
            <person name="Sheng Y."/>
            <person name="Liu T."/>
            <person name="Pan Y."/>
            <person name="Xia L."/>
            <person name="Li J."/>
            <person name="Zhao F."/>
            <person name="Cao W."/>
        </authorList>
    </citation>
    <scope>NUCLEOTIDE SEQUENCE</scope>
    <source>
        <strain evidence="2">Rsan-2018</strain>
        <tissue evidence="2">Larvae</tissue>
    </source>
</reference>
<sequence length="75" mass="8343">MPSLDADHGARVYDHIIQSESDKNLYQGLELSNGMKVLLISDPTTDKSAAALNVQVALLWISIPWRGPFYKKRGT</sequence>
<reference evidence="2" key="1">
    <citation type="journal article" date="2020" name="Cell">
        <title>Large-Scale Comparative Analyses of Tick Genomes Elucidate Their Genetic Diversity and Vector Capacities.</title>
        <authorList>
            <consortium name="Tick Genome and Microbiome Consortium (TIGMIC)"/>
            <person name="Jia N."/>
            <person name="Wang J."/>
            <person name="Shi W."/>
            <person name="Du L."/>
            <person name="Sun Y."/>
            <person name="Zhan W."/>
            <person name="Jiang J.F."/>
            <person name="Wang Q."/>
            <person name="Zhang B."/>
            <person name="Ji P."/>
            <person name="Bell-Sakyi L."/>
            <person name="Cui X.M."/>
            <person name="Yuan T.T."/>
            <person name="Jiang B.G."/>
            <person name="Yang W.F."/>
            <person name="Lam T.T."/>
            <person name="Chang Q.C."/>
            <person name="Ding S.J."/>
            <person name="Wang X.J."/>
            <person name="Zhu J.G."/>
            <person name="Ruan X.D."/>
            <person name="Zhao L."/>
            <person name="Wei J.T."/>
            <person name="Ye R.Z."/>
            <person name="Que T.C."/>
            <person name="Du C.H."/>
            <person name="Zhou Y.H."/>
            <person name="Cheng J.X."/>
            <person name="Dai P.F."/>
            <person name="Guo W.B."/>
            <person name="Han X.H."/>
            <person name="Huang E.J."/>
            <person name="Li L.F."/>
            <person name="Wei W."/>
            <person name="Gao Y.C."/>
            <person name="Liu J.Z."/>
            <person name="Shao H.Z."/>
            <person name="Wang X."/>
            <person name="Wang C.C."/>
            <person name="Yang T.C."/>
            <person name="Huo Q.B."/>
            <person name="Li W."/>
            <person name="Chen H.Y."/>
            <person name="Chen S.E."/>
            <person name="Zhou L.G."/>
            <person name="Ni X.B."/>
            <person name="Tian J.H."/>
            <person name="Sheng Y."/>
            <person name="Liu T."/>
            <person name="Pan Y.S."/>
            <person name="Xia L.Y."/>
            <person name="Li J."/>
            <person name="Zhao F."/>
            <person name="Cao W.C."/>
        </authorList>
    </citation>
    <scope>NUCLEOTIDE SEQUENCE</scope>
    <source>
        <strain evidence="2">Rsan-2018</strain>
    </source>
</reference>
<dbReference type="SUPFAM" id="SSF63411">
    <property type="entry name" value="LuxS/MPP-like metallohydrolase"/>
    <property type="match status" value="1"/>
</dbReference>
<dbReference type="InterPro" id="IPR050626">
    <property type="entry name" value="Peptidase_M16"/>
</dbReference>
<evidence type="ECO:0000313" key="3">
    <source>
        <dbReference type="Proteomes" id="UP000821837"/>
    </source>
</evidence>
<dbReference type="VEuPathDB" id="VectorBase:RSAN_032720"/>
<dbReference type="EMBL" id="JABSTV010001245">
    <property type="protein sequence ID" value="KAH7983420.1"/>
    <property type="molecule type" value="Genomic_DNA"/>
</dbReference>
<dbReference type="GO" id="GO:0051603">
    <property type="term" value="P:proteolysis involved in protein catabolic process"/>
    <property type="evidence" value="ECO:0007669"/>
    <property type="project" value="TreeGrafter"/>
</dbReference>
<dbReference type="Proteomes" id="UP000821837">
    <property type="component" value="Chromosome 1"/>
</dbReference>
<gene>
    <name evidence="2" type="ORF">HPB52_011920</name>
</gene>